<dbReference type="EMBL" id="KI674501">
    <property type="protein sequence ID" value="ETL33591.1"/>
    <property type="molecule type" value="Genomic_DNA"/>
</dbReference>
<evidence type="ECO:0000313" key="1">
    <source>
        <dbReference type="EMBL" id="ETL33591.1"/>
    </source>
</evidence>
<protein>
    <submittedName>
        <fullName evidence="1">Uncharacterized protein</fullName>
    </submittedName>
</protein>
<sequence>MPETKFCVEFIGGRKSPETLCPESRMAVLKDAPRARGDLLLDQEFKHGCFSMLAQGQDPITIVRHRRVQHKPVSQEKLHEGYKELGVRLLLLGDG</sequence>
<organism evidence="1">
    <name type="scientific">Phytophthora nicotianae</name>
    <name type="common">Potato buckeye rot agent</name>
    <name type="synonym">Phytophthora parasitica</name>
    <dbReference type="NCBI Taxonomy" id="4792"/>
    <lineage>
        <taxon>Eukaryota</taxon>
        <taxon>Sar</taxon>
        <taxon>Stramenopiles</taxon>
        <taxon>Oomycota</taxon>
        <taxon>Peronosporomycetes</taxon>
        <taxon>Peronosporales</taxon>
        <taxon>Peronosporaceae</taxon>
        <taxon>Phytophthora</taxon>
    </lineage>
</organism>
<reference evidence="1" key="1">
    <citation type="submission" date="2013-11" db="EMBL/GenBank/DDBJ databases">
        <title>The Genome Sequence of Phytophthora parasitica CJ05E6.</title>
        <authorList>
            <consortium name="The Broad Institute Genomics Platform"/>
            <person name="Russ C."/>
            <person name="Tyler B."/>
            <person name="Panabieres F."/>
            <person name="Shan W."/>
            <person name="Tripathy S."/>
            <person name="Grunwald N."/>
            <person name="Machado M."/>
            <person name="Johnson C.S."/>
            <person name="Arredondo F."/>
            <person name="Hong C."/>
            <person name="Coffey M."/>
            <person name="Young S.K."/>
            <person name="Zeng Q."/>
            <person name="Gargeya S."/>
            <person name="Fitzgerald M."/>
            <person name="Abouelleil A."/>
            <person name="Alvarado L."/>
            <person name="Chapman S.B."/>
            <person name="Gainer-Dewar J."/>
            <person name="Goldberg J."/>
            <person name="Griggs A."/>
            <person name="Gujja S."/>
            <person name="Hansen M."/>
            <person name="Howarth C."/>
            <person name="Imamovic A."/>
            <person name="Ireland A."/>
            <person name="Larimer J."/>
            <person name="McCowan C."/>
            <person name="Murphy C."/>
            <person name="Pearson M."/>
            <person name="Poon T.W."/>
            <person name="Priest M."/>
            <person name="Roberts A."/>
            <person name="Saif S."/>
            <person name="Shea T."/>
            <person name="Sykes S."/>
            <person name="Wortman J."/>
            <person name="Nusbaum C."/>
            <person name="Birren B."/>
        </authorList>
    </citation>
    <scope>NUCLEOTIDE SEQUENCE [LARGE SCALE GENOMIC DNA]</scope>
    <source>
        <strain evidence="1">CJ05E6</strain>
    </source>
</reference>
<proteinExistence type="predicted"/>
<name>W2IHH8_PHYNI</name>
<dbReference type="Proteomes" id="UP000053864">
    <property type="component" value="Unassembled WGS sequence"/>
</dbReference>
<accession>W2IHH8</accession>
<dbReference type="AlphaFoldDB" id="W2IHH8"/>
<gene>
    <name evidence="1" type="ORF">L916_13978</name>
</gene>